<evidence type="ECO:0000313" key="2">
    <source>
        <dbReference type="Proteomes" id="UP001611548"/>
    </source>
</evidence>
<dbReference type="Gene3D" id="1.10.600.10">
    <property type="entry name" value="Farnesyl Diphosphate Synthase"/>
    <property type="match status" value="1"/>
</dbReference>
<dbReference type="Proteomes" id="UP001611548">
    <property type="component" value="Unassembled WGS sequence"/>
</dbReference>
<organism evidence="1 2">
    <name type="scientific">Streptomyces pathocidini</name>
    <dbReference type="NCBI Taxonomy" id="1650571"/>
    <lineage>
        <taxon>Bacteria</taxon>
        <taxon>Bacillati</taxon>
        <taxon>Actinomycetota</taxon>
        <taxon>Actinomycetes</taxon>
        <taxon>Kitasatosporales</taxon>
        <taxon>Streptomycetaceae</taxon>
        <taxon>Streptomyces</taxon>
    </lineage>
</organism>
<dbReference type="SFLD" id="SFLDG01018">
    <property type="entry name" value="Squalene/Phytoene_Synthase_Lik"/>
    <property type="match status" value="1"/>
</dbReference>
<keyword evidence="2" id="KW-1185">Reference proteome</keyword>
<dbReference type="CDD" id="cd00683">
    <property type="entry name" value="Trans_IPPS_HH"/>
    <property type="match status" value="1"/>
</dbReference>
<comment type="caution">
    <text evidence="1">The sequence shown here is derived from an EMBL/GenBank/DDBJ whole genome shotgun (WGS) entry which is preliminary data.</text>
</comment>
<dbReference type="SFLD" id="SFLDG01212">
    <property type="entry name" value="Phytoene_synthase_like"/>
    <property type="match status" value="1"/>
</dbReference>
<dbReference type="SFLD" id="SFLDS00005">
    <property type="entry name" value="Isoprenoid_Synthase_Type_I"/>
    <property type="match status" value="1"/>
</dbReference>
<dbReference type="RefSeq" id="WP_205627625.1">
    <property type="nucleotide sequence ID" value="NZ_JBIRWE010000001.1"/>
</dbReference>
<accession>A0ABW7UL58</accession>
<dbReference type="Pfam" id="PF00494">
    <property type="entry name" value="SQS_PSY"/>
    <property type="match status" value="1"/>
</dbReference>
<dbReference type="InterPro" id="IPR033904">
    <property type="entry name" value="Trans_IPPS_HH"/>
</dbReference>
<dbReference type="EMBL" id="JBIRWE010000001">
    <property type="protein sequence ID" value="MFI1963399.1"/>
    <property type="molecule type" value="Genomic_DNA"/>
</dbReference>
<dbReference type="InterPro" id="IPR002060">
    <property type="entry name" value="Squ/phyt_synthse"/>
</dbReference>
<sequence>MDVAEIEASYAYCERVTRRRAGNFHYGIRLLHRPRRMALCAVYAYAREIDDLADGDLAAEVKRRELARMRSQLKDLRAHRDPVCAALADAASRYPIPLEALGELIDGAEMDVSGARFTTFDQLHLYCDRVAGSIGRLCLGVFPPSGCPQAQHLVSSLWIGMQLTNILRDITEDAEMGRVYLPGEDLRRFLPDATDDADAPGRWRPGPAFDALVRFEARRAFGLYAEGLSLLPFLCHRSAACLGTMAGIYLRLLVRIADEPGRLLEGRVSLPAWEKHEIAARAMAGLLVGHRAPLWGPRTAARRGPRLKENGHAG</sequence>
<dbReference type="SUPFAM" id="SSF48576">
    <property type="entry name" value="Terpenoid synthases"/>
    <property type="match status" value="1"/>
</dbReference>
<reference evidence="1 2" key="1">
    <citation type="submission" date="2024-10" db="EMBL/GenBank/DDBJ databases">
        <title>The Natural Products Discovery Center: Release of the First 8490 Sequenced Strains for Exploring Actinobacteria Biosynthetic Diversity.</title>
        <authorList>
            <person name="Kalkreuter E."/>
            <person name="Kautsar S.A."/>
            <person name="Yang D."/>
            <person name="Bader C.D."/>
            <person name="Teijaro C.N."/>
            <person name="Fluegel L."/>
            <person name="Davis C.M."/>
            <person name="Simpson J.R."/>
            <person name="Lauterbach L."/>
            <person name="Steele A.D."/>
            <person name="Gui C."/>
            <person name="Meng S."/>
            <person name="Li G."/>
            <person name="Viehrig K."/>
            <person name="Ye F."/>
            <person name="Su P."/>
            <person name="Kiefer A.F."/>
            <person name="Nichols A."/>
            <person name="Cepeda A.J."/>
            <person name="Yan W."/>
            <person name="Fan B."/>
            <person name="Jiang Y."/>
            <person name="Adhikari A."/>
            <person name="Zheng C.-J."/>
            <person name="Schuster L."/>
            <person name="Cowan T.M."/>
            <person name="Smanski M.J."/>
            <person name="Chevrette M.G."/>
            <person name="De Carvalho L.P.S."/>
            <person name="Shen B."/>
        </authorList>
    </citation>
    <scope>NUCLEOTIDE SEQUENCE [LARGE SCALE GENOMIC DNA]</scope>
    <source>
        <strain evidence="1 2">NPDC020327</strain>
    </source>
</reference>
<dbReference type="PANTHER" id="PTHR31480">
    <property type="entry name" value="BIFUNCTIONAL LYCOPENE CYCLASE/PHYTOENE SYNTHASE"/>
    <property type="match status" value="1"/>
</dbReference>
<dbReference type="InterPro" id="IPR008949">
    <property type="entry name" value="Isoprenoid_synthase_dom_sf"/>
</dbReference>
<gene>
    <name evidence="1" type="ORF">ACH429_04545</name>
</gene>
<dbReference type="InterPro" id="IPR044843">
    <property type="entry name" value="Trans_IPPS_bact-type"/>
</dbReference>
<name>A0ABW7UL58_9ACTN</name>
<protein>
    <submittedName>
        <fullName evidence="1">Phytoene/squalene synthase family protein</fullName>
    </submittedName>
</protein>
<proteinExistence type="predicted"/>
<evidence type="ECO:0000313" key="1">
    <source>
        <dbReference type="EMBL" id="MFI1963399.1"/>
    </source>
</evidence>